<dbReference type="Pfam" id="PF14543">
    <property type="entry name" value="TAXi_N"/>
    <property type="match status" value="1"/>
</dbReference>
<dbReference type="Gene3D" id="2.40.70.10">
    <property type="entry name" value="Acid Proteases"/>
    <property type="match status" value="2"/>
</dbReference>
<feature type="domain" description="Peptidase A1" evidence="5">
    <location>
        <begin position="75"/>
        <end position="354"/>
    </location>
</feature>
<evidence type="ECO:0000313" key="7">
    <source>
        <dbReference type="Proteomes" id="UP001054889"/>
    </source>
</evidence>
<evidence type="ECO:0000256" key="1">
    <source>
        <dbReference type="ARBA" id="ARBA00007447"/>
    </source>
</evidence>
<proteinExistence type="inferred from homology"/>
<evidence type="ECO:0000259" key="5">
    <source>
        <dbReference type="PROSITE" id="PS51767"/>
    </source>
</evidence>
<dbReference type="InterPro" id="IPR033121">
    <property type="entry name" value="PEPTIDASE_A1"/>
</dbReference>
<dbReference type="PANTHER" id="PTHR47967">
    <property type="entry name" value="OS07G0603500 PROTEIN-RELATED"/>
    <property type="match status" value="1"/>
</dbReference>
<dbReference type="InterPro" id="IPR032861">
    <property type="entry name" value="TAXi_N"/>
</dbReference>
<organism evidence="6 7">
    <name type="scientific">Eleusine coracana subsp. coracana</name>
    <dbReference type="NCBI Taxonomy" id="191504"/>
    <lineage>
        <taxon>Eukaryota</taxon>
        <taxon>Viridiplantae</taxon>
        <taxon>Streptophyta</taxon>
        <taxon>Embryophyta</taxon>
        <taxon>Tracheophyta</taxon>
        <taxon>Spermatophyta</taxon>
        <taxon>Magnoliopsida</taxon>
        <taxon>Liliopsida</taxon>
        <taxon>Poales</taxon>
        <taxon>Poaceae</taxon>
        <taxon>PACMAD clade</taxon>
        <taxon>Chloridoideae</taxon>
        <taxon>Cynodonteae</taxon>
        <taxon>Eleusininae</taxon>
        <taxon>Eleusine</taxon>
    </lineage>
</organism>
<keyword evidence="3" id="KW-0378">Hydrolase</keyword>
<dbReference type="InterPro" id="IPR051708">
    <property type="entry name" value="Plant_Aspart_Prot_A1"/>
</dbReference>
<dbReference type="InterPro" id="IPR032799">
    <property type="entry name" value="TAXi_C"/>
</dbReference>
<protein>
    <recommendedName>
        <fullName evidence="5">Peptidase A1 domain-containing protein</fullName>
    </recommendedName>
</protein>
<dbReference type="InterPro" id="IPR021109">
    <property type="entry name" value="Peptidase_aspartic_dom_sf"/>
</dbReference>
<dbReference type="PANTHER" id="PTHR47967:SF88">
    <property type="entry name" value="PEPTIDASE A1 DOMAIN-CONTAINING PROTEIN"/>
    <property type="match status" value="1"/>
</dbReference>
<dbReference type="Pfam" id="PF14541">
    <property type="entry name" value="TAXi_C"/>
    <property type="match status" value="1"/>
</dbReference>
<dbReference type="SUPFAM" id="SSF50630">
    <property type="entry name" value="Acid proteases"/>
    <property type="match status" value="1"/>
</dbReference>
<reference evidence="6" key="2">
    <citation type="submission" date="2021-12" db="EMBL/GenBank/DDBJ databases">
        <title>Resequencing data analysis of finger millet.</title>
        <authorList>
            <person name="Hatakeyama M."/>
            <person name="Aluri S."/>
            <person name="Balachadran M.T."/>
            <person name="Sivarajan S.R."/>
            <person name="Poveda L."/>
            <person name="Shimizu-Inatsugi R."/>
            <person name="Schlapbach R."/>
            <person name="Sreeman S.M."/>
            <person name="Shimizu K.K."/>
        </authorList>
    </citation>
    <scope>NUCLEOTIDE SEQUENCE</scope>
</reference>
<name>A0AAV5DJV4_ELECO</name>
<dbReference type="GO" id="GO:0005576">
    <property type="term" value="C:extracellular region"/>
    <property type="evidence" value="ECO:0007669"/>
    <property type="project" value="TreeGrafter"/>
</dbReference>
<dbReference type="GO" id="GO:0008233">
    <property type="term" value="F:peptidase activity"/>
    <property type="evidence" value="ECO:0007669"/>
    <property type="project" value="UniProtKB-KW"/>
</dbReference>
<feature type="chain" id="PRO_5043540080" description="Peptidase A1 domain-containing protein" evidence="4">
    <location>
        <begin position="27"/>
        <end position="354"/>
    </location>
</feature>
<dbReference type="GO" id="GO:0006508">
    <property type="term" value="P:proteolysis"/>
    <property type="evidence" value="ECO:0007669"/>
    <property type="project" value="UniProtKB-KW"/>
</dbReference>
<keyword evidence="7" id="KW-1185">Reference proteome</keyword>
<dbReference type="EMBL" id="BQKI01000018">
    <property type="protein sequence ID" value="GJN10730.1"/>
    <property type="molecule type" value="Genomic_DNA"/>
</dbReference>
<keyword evidence="2" id="KW-0645">Protease</keyword>
<evidence type="ECO:0000256" key="3">
    <source>
        <dbReference type="ARBA" id="ARBA00022801"/>
    </source>
</evidence>
<reference evidence="6" key="1">
    <citation type="journal article" date="2018" name="DNA Res.">
        <title>Multiple hybrid de novo genome assembly of finger millet, an orphan allotetraploid crop.</title>
        <authorList>
            <person name="Hatakeyama M."/>
            <person name="Aluri S."/>
            <person name="Balachadran M.T."/>
            <person name="Sivarajan S.R."/>
            <person name="Patrignani A."/>
            <person name="Gruter S."/>
            <person name="Poveda L."/>
            <person name="Shimizu-Inatsugi R."/>
            <person name="Baeten J."/>
            <person name="Francoijs K.J."/>
            <person name="Nataraja K.N."/>
            <person name="Reddy Y.A.N."/>
            <person name="Phadnis S."/>
            <person name="Ravikumar R.L."/>
            <person name="Schlapbach R."/>
            <person name="Sreeman S.M."/>
            <person name="Shimizu K.K."/>
        </authorList>
    </citation>
    <scope>NUCLEOTIDE SEQUENCE</scope>
</reference>
<evidence type="ECO:0000313" key="6">
    <source>
        <dbReference type="EMBL" id="GJN10730.1"/>
    </source>
</evidence>
<dbReference type="PROSITE" id="PS51767">
    <property type="entry name" value="PEPTIDASE_A1"/>
    <property type="match status" value="1"/>
</dbReference>
<dbReference type="AlphaFoldDB" id="A0AAV5DJV4"/>
<feature type="signal peptide" evidence="4">
    <location>
        <begin position="1"/>
        <end position="26"/>
    </location>
</feature>
<evidence type="ECO:0000256" key="4">
    <source>
        <dbReference type="SAM" id="SignalP"/>
    </source>
</evidence>
<evidence type="ECO:0000256" key="2">
    <source>
        <dbReference type="ARBA" id="ARBA00022670"/>
    </source>
</evidence>
<comment type="caution">
    <text evidence="6">The sequence shown here is derived from an EMBL/GenBank/DDBJ whole genome shotgun (WGS) entry which is preliminary data.</text>
</comment>
<accession>A0AAV5DJV4</accession>
<gene>
    <name evidence="6" type="primary">ga28848</name>
    <name evidence="6" type="ORF">PR202_ga28848</name>
</gene>
<comment type="similarity">
    <text evidence="1">Belongs to the peptidase A1 family.</text>
</comment>
<keyword evidence="4" id="KW-0732">Signal</keyword>
<dbReference type="Proteomes" id="UP001054889">
    <property type="component" value="Unassembled WGS sequence"/>
</dbReference>
<sequence length="354" mass="38048">MAAASYATSMLTFLLWLVILINRSAAGTGGFSLPVVSSHHGLTYSADGFFVQQEQLGGANLTTIRPPMAQYGWSHAVQVGVGTGQGRNLYMLELDLTGDVTWMQCRPSDPQLQQASPIFDTSMSHSYSNVGPRSPICKDPYTPEGRNKCSFQLLFHGTFARGYLGTDDFSFASSSSSSGGSNAETIRGIVFGCAHKTQGFLNHGTLAGALSMSRHPTSLMKQLTNHGVGQFSYCLAAGGNSRGFLRFGGDVTHPSGARRTAIMYHGTLQREYRIRVTGVILDGRKLIDITPGMFRGSFGARGGCVIDVGASVSKMIHEAYQILENEVADHLQSHGAHRVTVLYQGLCILATPDI</sequence>